<organism evidence="4 5">
    <name type="scientific">Marasmius tenuissimus</name>
    <dbReference type="NCBI Taxonomy" id="585030"/>
    <lineage>
        <taxon>Eukaryota</taxon>
        <taxon>Fungi</taxon>
        <taxon>Dikarya</taxon>
        <taxon>Basidiomycota</taxon>
        <taxon>Agaricomycotina</taxon>
        <taxon>Agaricomycetes</taxon>
        <taxon>Agaricomycetidae</taxon>
        <taxon>Agaricales</taxon>
        <taxon>Marasmiineae</taxon>
        <taxon>Marasmiaceae</taxon>
        <taxon>Marasmius</taxon>
    </lineage>
</organism>
<proteinExistence type="predicted"/>
<dbReference type="CDD" id="cd00030">
    <property type="entry name" value="C2"/>
    <property type="match status" value="1"/>
</dbReference>
<dbReference type="PANTHER" id="PTHR45911:SF4">
    <property type="entry name" value="MULTIPLE C2 AND TRANSMEMBRANE DOMAIN-CONTAINING PROTEIN"/>
    <property type="match status" value="1"/>
</dbReference>
<evidence type="ECO:0000256" key="1">
    <source>
        <dbReference type="ARBA" id="ARBA00022723"/>
    </source>
</evidence>
<dbReference type="PANTHER" id="PTHR45911">
    <property type="entry name" value="C2 DOMAIN-CONTAINING PROTEIN"/>
    <property type="match status" value="1"/>
</dbReference>
<protein>
    <submittedName>
        <fullName evidence="4">Phospholipase D</fullName>
        <ecNumber evidence="4">3.1.4.4</ecNumber>
    </submittedName>
</protein>
<dbReference type="EMBL" id="JBBXMP010000634">
    <property type="protein sequence ID" value="KAL0057204.1"/>
    <property type="molecule type" value="Genomic_DNA"/>
</dbReference>
<evidence type="ECO:0000313" key="4">
    <source>
        <dbReference type="EMBL" id="KAL0057204.1"/>
    </source>
</evidence>
<dbReference type="InterPro" id="IPR035892">
    <property type="entry name" value="C2_domain_sf"/>
</dbReference>
<feature type="domain" description="C2" evidence="3">
    <location>
        <begin position="6"/>
        <end position="131"/>
    </location>
</feature>
<evidence type="ECO:0000313" key="5">
    <source>
        <dbReference type="Proteomes" id="UP001437256"/>
    </source>
</evidence>
<dbReference type="InterPro" id="IPR000008">
    <property type="entry name" value="C2_dom"/>
</dbReference>
<dbReference type="Pfam" id="PF00168">
    <property type="entry name" value="C2"/>
    <property type="match status" value="1"/>
</dbReference>
<evidence type="ECO:0000259" key="3">
    <source>
        <dbReference type="PROSITE" id="PS50004"/>
    </source>
</evidence>
<evidence type="ECO:0000256" key="2">
    <source>
        <dbReference type="ARBA" id="ARBA00022837"/>
    </source>
</evidence>
<comment type="caution">
    <text evidence="4">The sequence shown here is derived from an EMBL/GenBank/DDBJ whole genome shotgun (WGS) entry which is preliminary data.</text>
</comment>
<dbReference type="PROSITE" id="PS50004">
    <property type="entry name" value="C2"/>
    <property type="match status" value="1"/>
</dbReference>
<dbReference type="SMART" id="SM00239">
    <property type="entry name" value="C2"/>
    <property type="match status" value="1"/>
</dbReference>
<dbReference type="Proteomes" id="UP001437256">
    <property type="component" value="Unassembled WGS sequence"/>
</dbReference>
<dbReference type="Gene3D" id="2.60.40.150">
    <property type="entry name" value="C2 domain"/>
    <property type="match status" value="1"/>
</dbReference>
<sequence>MWFKRKTQASRTKPLPIKLVKRSLAVLRVEVAECSNLFSMDYSGKGKSTSDPYVEVTLGETKLKFKTRVEWGTLQPVFEKIGHFFISDTVAPGELKFEVWDKDIIGKDDYLGEATLTVKQWFSDSKSPERDSEPSRPLRWDIAAKHEAFKVQLKSKKGHVKWKGEIALRLGFLYISGRKNDFENDYKRIKELTECRSSVARPRHNVTTVMLGTREDREIIAIEFQEYIRLETLHLVAIILDGQILLYWDLQAVPSKFNTQDHSHILVDLVAS</sequence>
<dbReference type="GO" id="GO:0004630">
    <property type="term" value="F:phospholipase D activity"/>
    <property type="evidence" value="ECO:0007669"/>
    <property type="project" value="UniProtKB-EC"/>
</dbReference>
<name>A0ABR2Z898_9AGAR</name>
<gene>
    <name evidence="4" type="primary">PLD1</name>
    <name evidence="4" type="ORF">AAF712_016164</name>
</gene>
<dbReference type="EC" id="3.1.4.4" evidence="4"/>
<dbReference type="SUPFAM" id="SSF49562">
    <property type="entry name" value="C2 domain (Calcium/lipid-binding domain, CaLB)"/>
    <property type="match status" value="1"/>
</dbReference>
<keyword evidence="2" id="KW-0106">Calcium</keyword>
<keyword evidence="5" id="KW-1185">Reference proteome</keyword>
<keyword evidence="1" id="KW-0479">Metal-binding</keyword>
<reference evidence="4 5" key="1">
    <citation type="submission" date="2024-05" db="EMBL/GenBank/DDBJ databases">
        <title>A draft genome resource for the thread blight pathogen Marasmius tenuissimus strain MS-2.</title>
        <authorList>
            <person name="Yulfo-Soto G.E."/>
            <person name="Baruah I.K."/>
            <person name="Amoako-Attah I."/>
            <person name="Bukari Y."/>
            <person name="Meinhardt L.W."/>
            <person name="Bailey B.A."/>
            <person name="Cohen S.P."/>
        </authorList>
    </citation>
    <scope>NUCLEOTIDE SEQUENCE [LARGE SCALE GENOMIC DNA]</scope>
    <source>
        <strain evidence="4 5">MS-2</strain>
    </source>
</reference>
<accession>A0ABR2Z898</accession>
<keyword evidence="4" id="KW-0378">Hydrolase</keyword>